<dbReference type="STRING" id="425514.SAMN05443550_113120"/>
<gene>
    <name evidence="2" type="ORF">SAMN05443550_113120</name>
</gene>
<accession>A0A1H4H584</accession>
<keyword evidence="1" id="KW-0472">Membrane</keyword>
<organism evidence="2 3">
    <name type="scientific">Pedobacter hartonius</name>
    <dbReference type="NCBI Taxonomy" id="425514"/>
    <lineage>
        <taxon>Bacteria</taxon>
        <taxon>Pseudomonadati</taxon>
        <taxon>Bacteroidota</taxon>
        <taxon>Sphingobacteriia</taxon>
        <taxon>Sphingobacteriales</taxon>
        <taxon>Sphingobacteriaceae</taxon>
        <taxon>Pedobacter</taxon>
    </lineage>
</organism>
<feature type="transmembrane region" description="Helical" evidence="1">
    <location>
        <begin position="219"/>
        <end position="242"/>
    </location>
</feature>
<dbReference type="AlphaFoldDB" id="A0A1H4H584"/>
<dbReference type="OrthoDB" id="752539at2"/>
<dbReference type="RefSeq" id="WP_090559596.1">
    <property type="nucleotide sequence ID" value="NZ_FNRA01000013.1"/>
</dbReference>
<feature type="transmembrane region" description="Helical" evidence="1">
    <location>
        <begin position="111"/>
        <end position="133"/>
    </location>
</feature>
<keyword evidence="1" id="KW-1133">Transmembrane helix</keyword>
<feature type="transmembrane region" description="Helical" evidence="1">
    <location>
        <begin position="145"/>
        <end position="169"/>
    </location>
</feature>
<reference evidence="2 3" key="1">
    <citation type="submission" date="2016-10" db="EMBL/GenBank/DDBJ databases">
        <authorList>
            <person name="de Groot N.N."/>
        </authorList>
    </citation>
    <scope>NUCLEOTIDE SEQUENCE [LARGE SCALE GENOMIC DNA]</scope>
    <source>
        <strain evidence="2 3">DSM 19033</strain>
    </source>
</reference>
<evidence type="ECO:0000256" key="1">
    <source>
        <dbReference type="SAM" id="Phobius"/>
    </source>
</evidence>
<keyword evidence="3" id="KW-1185">Reference proteome</keyword>
<keyword evidence="1" id="KW-0812">Transmembrane</keyword>
<sequence>MINFLKETTFTVNEVIGKSWDLTKRHYFSIATLCFLMFITSNASGLMAFLIKDVNKGLSVLMAFFFIMMYFTINLSLLKYIFHLLDDEEHDVSIVSTLPTRQQIIRFVVGMLYFMLVIVGVYVIVILVAFPFIYTGIKMPVITNIAIGVGIVAIFITWVRISFFPFFIIDKNEPPFGSLKFSLAITKGNFTKILLLLLVLGGFYVLCLVLIALQYPVVAFFVNIFSSFIIVPLSSVALTIAYRKMMSEYQGDENPDIIHNIV</sequence>
<evidence type="ECO:0008006" key="4">
    <source>
        <dbReference type="Google" id="ProtNLM"/>
    </source>
</evidence>
<evidence type="ECO:0000313" key="2">
    <source>
        <dbReference type="EMBL" id="SEB16954.1"/>
    </source>
</evidence>
<feature type="transmembrane region" description="Helical" evidence="1">
    <location>
        <begin position="57"/>
        <end position="78"/>
    </location>
</feature>
<protein>
    <recommendedName>
        <fullName evidence="4">Membrane domain of glycerophosphoryl diester phosphodiesterase</fullName>
    </recommendedName>
</protein>
<feature type="transmembrane region" description="Helical" evidence="1">
    <location>
        <begin position="190"/>
        <end position="213"/>
    </location>
</feature>
<dbReference type="Proteomes" id="UP000198850">
    <property type="component" value="Unassembled WGS sequence"/>
</dbReference>
<feature type="transmembrane region" description="Helical" evidence="1">
    <location>
        <begin position="27"/>
        <end position="51"/>
    </location>
</feature>
<dbReference type="EMBL" id="FNRA01000013">
    <property type="protein sequence ID" value="SEB16954.1"/>
    <property type="molecule type" value="Genomic_DNA"/>
</dbReference>
<name>A0A1H4H584_9SPHI</name>
<proteinExistence type="predicted"/>
<evidence type="ECO:0000313" key="3">
    <source>
        <dbReference type="Proteomes" id="UP000198850"/>
    </source>
</evidence>